<dbReference type="InterPro" id="IPR007504">
    <property type="entry name" value="H/ACA_rnp_Gar1/Naf1"/>
</dbReference>
<dbReference type="GO" id="GO:0003723">
    <property type="term" value="F:RNA binding"/>
    <property type="evidence" value="ECO:0007669"/>
    <property type="project" value="UniProtKB-KW"/>
</dbReference>
<keyword evidence="6" id="KW-0597">Phosphoprotein</keyword>
<feature type="region of interest" description="Disordered" evidence="9">
    <location>
        <begin position="257"/>
        <end position="309"/>
    </location>
</feature>
<evidence type="ECO:0000256" key="8">
    <source>
        <dbReference type="ARBA" id="ARBA00023242"/>
    </source>
</evidence>
<comment type="subcellular location">
    <subcellularLocation>
        <location evidence="1">Nucleus</location>
    </subcellularLocation>
</comment>
<dbReference type="InterPro" id="IPR009000">
    <property type="entry name" value="Transl_B-barrel_sf"/>
</dbReference>
<evidence type="ECO:0000313" key="11">
    <source>
        <dbReference type="Proteomes" id="UP000198341"/>
    </source>
</evidence>
<dbReference type="KEGG" id="bpg:Bathy03g02300"/>
<keyword evidence="5" id="KW-0698">rRNA processing</keyword>
<sequence>MTTTGGSTTVRPSTAAPDILAAAEAAGVYDKNVKDYDDDGEKKEGEDDEEEEESDGYEFGDEETAMAKKLLAKDEQRRNGGGDSSSSSEWSSSEDDDDAEILDAAELPNWLKDIKETGREREKADEEDVDATNISPPRTKNEIVNHVPEMPDVPEIGAEEEIELVGQIVSVVGDVCVVASEKEDQAPLDETTPLCSEERFGLGFVEEVFGPITKPMYTMRYDKKKCKSANAPEKMTVGVKIFCVRSMKKTLMPEKLYSKGYDNSGANDEEIDDDGEFSDDEAEAEAKRKKNPKQRKRKEKEGGGGVSASKLWEGFVPKHQLPGHQHQQPIQPPIGQMAFMGGMNVGAPAPGMMMMMQQPQIPPQMVVSQQSGVLRVPVPGVDFIPPPGDSVNAPPPPPPPK</sequence>
<dbReference type="InterPro" id="IPR038664">
    <property type="entry name" value="Gar1/Naf1_Cbf5-bd_sf"/>
</dbReference>
<dbReference type="SUPFAM" id="SSF50447">
    <property type="entry name" value="Translation proteins"/>
    <property type="match status" value="1"/>
</dbReference>
<comment type="similarity">
    <text evidence="2">Belongs to the NAF1 family.</text>
</comment>
<feature type="compositionally biased region" description="Basic residues" evidence="9">
    <location>
        <begin position="287"/>
        <end position="298"/>
    </location>
</feature>
<feature type="compositionally biased region" description="Basic and acidic residues" evidence="9">
    <location>
        <begin position="31"/>
        <end position="45"/>
    </location>
</feature>
<dbReference type="GO" id="GO:0000493">
    <property type="term" value="P:box H/ACA snoRNP assembly"/>
    <property type="evidence" value="ECO:0007669"/>
    <property type="project" value="InterPro"/>
</dbReference>
<feature type="compositionally biased region" description="Basic and acidic residues" evidence="9">
    <location>
        <begin position="112"/>
        <end position="124"/>
    </location>
</feature>
<dbReference type="PANTHER" id="PTHR31633">
    <property type="entry name" value="H/ACA RIBONUCLEOPROTEIN COMPLEX NON-CORE SUBUNIT NAF1"/>
    <property type="match status" value="1"/>
</dbReference>
<evidence type="ECO:0000313" key="10">
    <source>
        <dbReference type="EMBL" id="CCO15649.1"/>
    </source>
</evidence>
<feature type="compositionally biased region" description="Acidic residues" evidence="9">
    <location>
        <begin position="92"/>
        <end position="103"/>
    </location>
</feature>
<evidence type="ECO:0000256" key="2">
    <source>
        <dbReference type="ARBA" id="ARBA00009801"/>
    </source>
</evidence>
<name>K8ECH4_9CHLO</name>
<dbReference type="GO" id="GO:0005732">
    <property type="term" value="C:sno(s)RNA-containing ribonucleoprotein complex"/>
    <property type="evidence" value="ECO:0007669"/>
    <property type="project" value="InterPro"/>
</dbReference>
<keyword evidence="4" id="KW-0690">Ribosome biogenesis</keyword>
<feature type="compositionally biased region" description="Basic and acidic residues" evidence="9">
    <location>
        <begin position="71"/>
        <end position="80"/>
    </location>
</feature>
<keyword evidence="11" id="KW-1185">Reference proteome</keyword>
<proteinExistence type="inferred from homology"/>
<evidence type="ECO:0000256" key="3">
    <source>
        <dbReference type="ARBA" id="ARBA00021438"/>
    </source>
</evidence>
<dbReference type="Proteomes" id="UP000198341">
    <property type="component" value="Chromosome 3"/>
</dbReference>
<feature type="compositionally biased region" description="Acidic residues" evidence="9">
    <location>
        <begin position="267"/>
        <end position="283"/>
    </location>
</feature>
<dbReference type="GO" id="GO:0005634">
    <property type="term" value="C:nucleus"/>
    <property type="evidence" value="ECO:0007669"/>
    <property type="project" value="UniProtKB-SubCell"/>
</dbReference>
<evidence type="ECO:0000256" key="7">
    <source>
        <dbReference type="ARBA" id="ARBA00022884"/>
    </source>
</evidence>
<evidence type="ECO:0000256" key="9">
    <source>
        <dbReference type="SAM" id="MobiDB-lite"/>
    </source>
</evidence>
<dbReference type="eggNOG" id="KOG2236">
    <property type="taxonomic scope" value="Eukaryota"/>
</dbReference>
<dbReference type="Pfam" id="PF04410">
    <property type="entry name" value="Gar1"/>
    <property type="match status" value="1"/>
</dbReference>
<dbReference type="RefSeq" id="XP_007514212.1">
    <property type="nucleotide sequence ID" value="XM_007514150.1"/>
</dbReference>
<organism evidence="10 11">
    <name type="scientific">Bathycoccus prasinos</name>
    <dbReference type="NCBI Taxonomy" id="41875"/>
    <lineage>
        <taxon>Eukaryota</taxon>
        <taxon>Viridiplantae</taxon>
        <taxon>Chlorophyta</taxon>
        <taxon>Mamiellophyceae</taxon>
        <taxon>Mamiellales</taxon>
        <taxon>Bathycoccaceae</taxon>
        <taxon>Bathycoccus</taxon>
    </lineage>
</organism>
<dbReference type="OrthoDB" id="21550at2759"/>
<dbReference type="Gene3D" id="2.40.10.230">
    <property type="entry name" value="Probable tRNA pseudouridine synthase domain"/>
    <property type="match status" value="1"/>
</dbReference>
<gene>
    <name evidence="10" type="ORF">Bathy03g02300</name>
</gene>
<dbReference type="InterPro" id="IPR040309">
    <property type="entry name" value="Naf1"/>
</dbReference>
<dbReference type="GO" id="GO:0001522">
    <property type="term" value="P:pseudouridine synthesis"/>
    <property type="evidence" value="ECO:0007669"/>
    <property type="project" value="InterPro"/>
</dbReference>
<protein>
    <recommendedName>
        <fullName evidence="3">H/ACA ribonucleoprotein complex non-core subunit NAF1</fullName>
    </recommendedName>
</protein>
<evidence type="ECO:0000256" key="4">
    <source>
        <dbReference type="ARBA" id="ARBA00022517"/>
    </source>
</evidence>
<reference evidence="10 11" key="1">
    <citation type="submission" date="2011-10" db="EMBL/GenBank/DDBJ databases">
        <authorList>
            <person name="Genoscope - CEA"/>
        </authorList>
    </citation>
    <scope>NUCLEOTIDE SEQUENCE [LARGE SCALE GENOMIC DNA]</scope>
    <source>
        <strain evidence="10 11">RCC 1105</strain>
    </source>
</reference>
<feature type="compositionally biased region" description="Acidic residues" evidence="9">
    <location>
        <begin position="46"/>
        <end position="64"/>
    </location>
</feature>
<dbReference type="GeneID" id="19016767"/>
<dbReference type="EMBL" id="FO082276">
    <property type="protein sequence ID" value="CCO15649.1"/>
    <property type="molecule type" value="Genomic_DNA"/>
</dbReference>
<dbReference type="STRING" id="41875.K8ECH4"/>
<dbReference type="GO" id="GO:0006364">
    <property type="term" value="P:rRNA processing"/>
    <property type="evidence" value="ECO:0007669"/>
    <property type="project" value="UniProtKB-KW"/>
</dbReference>
<keyword evidence="8" id="KW-0539">Nucleus</keyword>
<evidence type="ECO:0000256" key="1">
    <source>
        <dbReference type="ARBA" id="ARBA00004123"/>
    </source>
</evidence>
<evidence type="ECO:0000256" key="6">
    <source>
        <dbReference type="ARBA" id="ARBA00022553"/>
    </source>
</evidence>
<accession>K8ECH4</accession>
<feature type="compositionally biased region" description="Pro residues" evidence="9">
    <location>
        <begin position="384"/>
        <end position="401"/>
    </location>
</feature>
<feature type="region of interest" description="Disordered" evidence="9">
    <location>
        <begin position="25"/>
        <end position="141"/>
    </location>
</feature>
<keyword evidence="7" id="KW-0694">RNA-binding</keyword>
<feature type="region of interest" description="Disordered" evidence="9">
    <location>
        <begin position="378"/>
        <end position="401"/>
    </location>
</feature>
<dbReference type="AlphaFoldDB" id="K8ECH4"/>
<evidence type="ECO:0000256" key="5">
    <source>
        <dbReference type="ARBA" id="ARBA00022552"/>
    </source>
</evidence>
<dbReference type="PANTHER" id="PTHR31633:SF1">
    <property type="entry name" value="H_ACA RIBONUCLEOPROTEIN COMPLEX NON-CORE SUBUNIT NAF1"/>
    <property type="match status" value="1"/>
</dbReference>